<comment type="caution">
    <text evidence="2">The sequence shown here is derived from an EMBL/GenBank/DDBJ whole genome shotgun (WGS) entry which is preliminary data.</text>
</comment>
<reference evidence="3" key="1">
    <citation type="submission" date="2015-02" db="EMBL/GenBank/DDBJ databases">
        <title>Draft Genome of Frankia sp. CpI1-S.</title>
        <authorList>
            <person name="Oshone R.T."/>
            <person name="Ngom M."/>
            <person name="Ghodhbane-Gtari F."/>
            <person name="Gtari M."/>
            <person name="Morris K."/>
            <person name="Thomas K."/>
            <person name="Sen A."/>
            <person name="Tisa L.S."/>
        </authorList>
    </citation>
    <scope>NUCLEOTIDE SEQUENCE [LARGE SCALE GENOMIC DNA]</scope>
    <source>
        <strain evidence="3">CpI1-S</strain>
    </source>
</reference>
<dbReference type="Proteomes" id="UP000032545">
    <property type="component" value="Unassembled WGS sequence"/>
</dbReference>
<keyword evidence="3" id="KW-1185">Reference proteome</keyword>
<protein>
    <submittedName>
        <fullName evidence="2">Uncharacterized protein</fullName>
    </submittedName>
</protein>
<dbReference type="EMBL" id="JYFN01000087">
    <property type="protein sequence ID" value="KJE19737.1"/>
    <property type="molecule type" value="Genomic_DNA"/>
</dbReference>
<organism evidence="2 3">
    <name type="scientific">Frankia torreyi</name>
    <dbReference type="NCBI Taxonomy" id="1856"/>
    <lineage>
        <taxon>Bacteria</taxon>
        <taxon>Bacillati</taxon>
        <taxon>Actinomycetota</taxon>
        <taxon>Actinomycetes</taxon>
        <taxon>Frankiales</taxon>
        <taxon>Frankiaceae</taxon>
        <taxon>Frankia</taxon>
    </lineage>
</organism>
<feature type="region of interest" description="Disordered" evidence="1">
    <location>
        <begin position="89"/>
        <end position="108"/>
    </location>
</feature>
<sequence>MDEVRTPATAVAVAVQTALEQVERLPPARRTAAATLLGQALLAAQAAAAAARGDGLAALVAAQGTYAAAAAALAEIGVALDDAQLAATTPEAVGQSVRRSRTGGPAGA</sequence>
<proteinExistence type="predicted"/>
<accession>A0A0D8B8P6</accession>
<evidence type="ECO:0000313" key="3">
    <source>
        <dbReference type="Proteomes" id="UP000032545"/>
    </source>
</evidence>
<dbReference type="PATRIC" id="fig|1502723.3.peg.6794"/>
<evidence type="ECO:0000313" key="2">
    <source>
        <dbReference type="EMBL" id="KJE19737.1"/>
    </source>
</evidence>
<dbReference type="AlphaFoldDB" id="A0A0D8B8P6"/>
<reference evidence="2 3" key="2">
    <citation type="journal article" date="2016" name="Genome Announc.">
        <title>Permanent Draft Genome Sequences for Two Variants of Frankia sp. Strain CpI1, the First Frankia Strain Isolated from Root Nodules of Comptonia peregrina.</title>
        <authorList>
            <person name="Oshone R."/>
            <person name="Hurst S.G.IV."/>
            <person name="Abebe-Akele F."/>
            <person name="Simpson S."/>
            <person name="Morris K."/>
            <person name="Thomas W.K."/>
            <person name="Tisa L.S."/>
        </authorList>
    </citation>
    <scope>NUCLEOTIDE SEQUENCE [LARGE SCALE GENOMIC DNA]</scope>
    <source>
        <strain evidence="3">CpI1-S</strain>
    </source>
</reference>
<gene>
    <name evidence="2" type="ORF">FF36_05992</name>
</gene>
<evidence type="ECO:0000256" key="1">
    <source>
        <dbReference type="SAM" id="MobiDB-lite"/>
    </source>
</evidence>
<name>A0A0D8B8P6_9ACTN</name>